<dbReference type="HAMAP" id="MF_01394">
    <property type="entry name" value="NDH1_NuoA"/>
    <property type="match status" value="1"/>
</dbReference>
<feature type="transmembrane region" description="Helical" evidence="7">
    <location>
        <begin position="12"/>
        <end position="33"/>
    </location>
</feature>
<keyword evidence="3" id="KW-0813">Transport</keyword>
<comment type="subcellular location">
    <subcellularLocation>
        <location evidence="1">Membrane</location>
        <topology evidence="1">Multi-pass membrane protein</topology>
    </subcellularLocation>
</comment>
<accession>H5SPA0</accession>
<dbReference type="PANTHER" id="PTHR11058:SF9">
    <property type="entry name" value="NADH-UBIQUINONE OXIDOREDUCTASE CHAIN 3"/>
    <property type="match status" value="1"/>
</dbReference>
<dbReference type="GO" id="GO:0030964">
    <property type="term" value="C:NADH dehydrogenase complex"/>
    <property type="evidence" value="ECO:0007669"/>
    <property type="project" value="TreeGrafter"/>
</dbReference>
<reference evidence="8" key="2">
    <citation type="journal article" date="2012" name="PLoS ONE">
        <title>A Deeply Branching Thermophilic Bacterium with an Ancient Acetyl-CoA Pathway Dominates a Subsurface Ecosystem.</title>
        <authorList>
            <person name="Takami H."/>
            <person name="Noguchi H."/>
            <person name="Takaki Y."/>
            <person name="Uchiyama I."/>
            <person name="Toyoda A."/>
            <person name="Nishi S."/>
            <person name="Chee G.-J."/>
            <person name="Arai W."/>
            <person name="Nunoura T."/>
            <person name="Itoh T."/>
            <person name="Hattori M."/>
            <person name="Takai K."/>
        </authorList>
    </citation>
    <scope>NUCLEOTIDE SEQUENCE</scope>
</reference>
<dbReference type="InterPro" id="IPR023043">
    <property type="entry name" value="NAD(P)H_OxRDtase_bac/plastid"/>
</dbReference>
<dbReference type="InterPro" id="IPR000440">
    <property type="entry name" value="NADH_UbQ/plastoQ_OxRdtase_su3"/>
</dbReference>
<keyword evidence="4 7" id="KW-0812">Transmembrane</keyword>
<keyword evidence="5 7" id="KW-1133">Transmembrane helix</keyword>
<comment type="similarity">
    <text evidence="2">Belongs to the complex I subunit 3 family.</text>
</comment>
<evidence type="ECO:0000256" key="6">
    <source>
        <dbReference type="ARBA" id="ARBA00023136"/>
    </source>
</evidence>
<evidence type="ECO:0000256" key="7">
    <source>
        <dbReference type="SAM" id="Phobius"/>
    </source>
</evidence>
<proteinExistence type="inferred from homology"/>
<organism evidence="8">
    <name type="scientific">uncultured prokaryote</name>
    <dbReference type="NCBI Taxonomy" id="198431"/>
    <lineage>
        <taxon>unclassified sequences</taxon>
        <taxon>environmental samples</taxon>
    </lineage>
</organism>
<reference evidence="8" key="1">
    <citation type="journal article" date="2005" name="Environ. Microbiol.">
        <title>Genetic and functional properties of uncultivated thermophilic crenarchaeotes from a subsurface gold mine as revealed by analysis of genome fragments.</title>
        <authorList>
            <person name="Nunoura T."/>
            <person name="Hirayama H."/>
            <person name="Takami H."/>
            <person name="Oida H."/>
            <person name="Nishi S."/>
            <person name="Shimamura S."/>
            <person name="Suzuki Y."/>
            <person name="Inagaki F."/>
            <person name="Takai K."/>
            <person name="Nealson K.H."/>
            <person name="Horikoshi K."/>
        </authorList>
    </citation>
    <scope>NUCLEOTIDE SEQUENCE</scope>
</reference>
<gene>
    <name evidence="8" type="ORF">HGMM_F53F08C29</name>
</gene>
<dbReference type="InterPro" id="IPR038430">
    <property type="entry name" value="NDAH_ubi_oxred_su3_sf"/>
</dbReference>
<dbReference type="Pfam" id="PF00507">
    <property type="entry name" value="Oxidored_q4"/>
    <property type="match status" value="1"/>
</dbReference>
<feature type="transmembrane region" description="Helical" evidence="7">
    <location>
        <begin position="91"/>
        <end position="114"/>
    </location>
</feature>
<dbReference type="GO" id="GO:0016651">
    <property type="term" value="F:oxidoreductase activity, acting on NAD(P)H"/>
    <property type="evidence" value="ECO:0007669"/>
    <property type="project" value="InterPro"/>
</dbReference>
<evidence type="ECO:0000313" key="8">
    <source>
        <dbReference type="EMBL" id="BAL57992.1"/>
    </source>
</evidence>
<protein>
    <submittedName>
        <fullName evidence="8">NADH dehydrogenase I subunit A</fullName>
    </submittedName>
</protein>
<name>H5SPA0_9ZZZZ</name>
<dbReference type="Gene3D" id="1.20.58.1610">
    <property type="entry name" value="NADH:ubiquinone/plastoquinone oxidoreductase, chain 3"/>
    <property type="match status" value="1"/>
</dbReference>
<dbReference type="EMBL" id="AP011790">
    <property type="protein sequence ID" value="BAL57992.1"/>
    <property type="molecule type" value="Genomic_DNA"/>
</dbReference>
<dbReference type="AlphaFoldDB" id="H5SPA0"/>
<dbReference type="PANTHER" id="PTHR11058">
    <property type="entry name" value="NADH-UBIQUINONE OXIDOREDUCTASE CHAIN 3"/>
    <property type="match status" value="1"/>
</dbReference>
<feature type="transmembrane region" description="Helical" evidence="7">
    <location>
        <begin position="64"/>
        <end position="85"/>
    </location>
</feature>
<evidence type="ECO:0000256" key="4">
    <source>
        <dbReference type="ARBA" id="ARBA00022692"/>
    </source>
</evidence>
<evidence type="ECO:0000256" key="1">
    <source>
        <dbReference type="ARBA" id="ARBA00004141"/>
    </source>
</evidence>
<dbReference type="GO" id="GO:0008137">
    <property type="term" value="F:NADH dehydrogenase (ubiquinone) activity"/>
    <property type="evidence" value="ECO:0007669"/>
    <property type="project" value="InterPro"/>
</dbReference>
<evidence type="ECO:0000256" key="2">
    <source>
        <dbReference type="ARBA" id="ARBA00008472"/>
    </source>
</evidence>
<evidence type="ECO:0000256" key="3">
    <source>
        <dbReference type="ARBA" id="ARBA00022448"/>
    </source>
</evidence>
<sequence length="127" mass="15071">MANNFFIQYTQVFIFLVLGVLFIAITLFISRLIRPHAPTPEKLSPYECGEVPIGSPWIRFNIRFYIIALIFLIFDVEILLLYPWAVVFKRIGAVAFIEMFLFVFILIVGFVYVWREGYLEWVKPRRE</sequence>
<keyword evidence="6 7" id="KW-0472">Membrane</keyword>
<evidence type="ECO:0000256" key="5">
    <source>
        <dbReference type="ARBA" id="ARBA00022989"/>
    </source>
</evidence>